<evidence type="ECO:0000313" key="2">
    <source>
        <dbReference type="Proteomes" id="UP000256779"/>
    </source>
</evidence>
<reference evidence="1 2" key="1">
    <citation type="submission" date="2018-07" db="EMBL/GenBank/DDBJ databases">
        <title>Genomic Encyclopedia of Type Strains, Phase IV (KMG-IV): sequencing the most valuable type-strain genomes for metagenomic binning, comparative biology and taxonomic classification.</title>
        <authorList>
            <person name="Goeker M."/>
        </authorList>
    </citation>
    <scope>NUCLEOTIDE SEQUENCE [LARGE SCALE GENOMIC DNA]</scope>
    <source>
        <strain evidence="1 2">DSM 4134</strain>
    </source>
</reference>
<protein>
    <submittedName>
        <fullName evidence="1">HEAT repeat protein</fullName>
    </submittedName>
</protein>
<name>A0A3D9L4M3_MARFU</name>
<accession>A0A3D9L4M3</accession>
<evidence type="ECO:0000313" key="1">
    <source>
        <dbReference type="EMBL" id="REE00563.1"/>
    </source>
</evidence>
<proteinExistence type="predicted"/>
<dbReference type="Gene3D" id="1.25.10.10">
    <property type="entry name" value="Leucine-rich Repeat Variant"/>
    <property type="match status" value="1"/>
</dbReference>
<dbReference type="SUPFAM" id="SSF48371">
    <property type="entry name" value="ARM repeat"/>
    <property type="match status" value="1"/>
</dbReference>
<dbReference type="RefSeq" id="WP_115867560.1">
    <property type="nucleotide sequence ID" value="NZ_QREG01000005.1"/>
</dbReference>
<organism evidence="1 2">
    <name type="scientific">Marinoscillum furvescens DSM 4134</name>
    <dbReference type="NCBI Taxonomy" id="1122208"/>
    <lineage>
        <taxon>Bacteria</taxon>
        <taxon>Pseudomonadati</taxon>
        <taxon>Bacteroidota</taxon>
        <taxon>Cytophagia</taxon>
        <taxon>Cytophagales</taxon>
        <taxon>Reichenbachiellaceae</taxon>
        <taxon>Marinoscillum</taxon>
    </lineage>
</organism>
<dbReference type="Proteomes" id="UP000256779">
    <property type="component" value="Unassembled WGS sequence"/>
</dbReference>
<keyword evidence="2" id="KW-1185">Reference proteome</keyword>
<comment type="caution">
    <text evidence="1">The sequence shown here is derived from an EMBL/GenBank/DDBJ whole genome shotgun (WGS) entry which is preliminary data.</text>
</comment>
<dbReference type="OrthoDB" id="978644at2"/>
<dbReference type="AlphaFoldDB" id="A0A3D9L4M3"/>
<sequence length="264" mass="29526">MKLTEEQAIQYWMDKAQGHLSEDQEQQLMEYLAGNPELKAELEQNQALWSQLEKLERPAPSEAMDARFDGWLHGYAAAAAGQERGWQERLTVWWRLHWQPSLAFLAVGLLVGALVLPGSQEPEQLAQEVKDMKKMLMLTLIEQPQAQERIKAVSLASELPTKNPDQVVVQALVTTLNQDPSINVRLSALEALMAYGENDKVRRALIQSIARQSSPLMQVALADAMVLLQEKAAVDSFNQLLDSAQVNESVESKIKSTIETLKAI</sequence>
<gene>
    <name evidence="1" type="ORF">C7460_105192</name>
</gene>
<dbReference type="EMBL" id="QREG01000005">
    <property type="protein sequence ID" value="REE00563.1"/>
    <property type="molecule type" value="Genomic_DNA"/>
</dbReference>
<dbReference type="InterPro" id="IPR016024">
    <property type="entry name" value="ARM-type_fold"/>
</dbReference>
<dbReference type="InterPro" id="IPR011989">
    <property type="entry name" value="ARM-like"/>
</dbReference>